<keyword evidence="4" id="KW-1185">Reference proteome</keyword>
<name>A0ABT5BLA6_9BACT</name>
<evidence type="ECO:0000313" key="3">
    <source>
        <dbReference type="EMBL" id="MDC0674463.1"/>
    </source>
</evidence>
<keyword evidence="1" id="KW-0521">NADP</keyword>
<dbReference type="Pfam" id="PF08240">
    <property type="entry name" value="ADH_N"/>
    <property type="match status" value="1"/>
</dbReference>
<dbReference type="InterPro" id="IPR051603">
    <property type="entry name" value="Zinc-ADH_QOR/CCCR"/>
</dbReference>
<protein>
    <submittedName>
        <fullName evidence="3">NADPH:quinone oxidoreductase family protein</fullName>
    </submittedName>
</protein>
<dbReference type="PANTHER" id="PTHR44154">
    <property type="entry name" value="QUINONE OXIDOREDUCTASE"/>
    <property type="match status" value="1"/>
</dbReference>
<dbReference type="InterPro" id="IPR013149">
    <property type="entry name" value="ADH-like_C"/>
</dbReference>
<dbReference type="SUPFAM" id="SSF51735">
    <property type="entry name" value="NAD(P)-binding Rossmann-fold domains"/>
    <property type="match status" value="1"/>
</dbReference>
<dbReference type="SUPFAM" id="SSF50129">
    <property type="entry name" value="GroES-like"/>
    <property type="match status" value="1"/>
</dbReference>
<dbReference type="Proteomes" id="UP001217838">
    <property type="component" value="Unassembled WGS sequence"/>
</dbReference>
<dbReference type="Pfam" id="PF00107">
    <property type="entry name" value="ADH_zinc_N"/>
    <property type="match status" value="1"/>
</dbReference>
<feature type="domain" description="Enoyl reductase (ER)" evidence="2">
    <location>
        <begin position="10"/>
        <end position="324"/>
    </location>
</feature>
<dbReference type="Gene3D" id="3.90.180.10">
    <property type="entry name" value="Medium-chain alcohol dehydrogenases, catalytic domain"/>
    <property type="match status" value="1"/>
</dbReference>
<dbReference type="CDD" id="cd08241">
    <property type="entry name" value="QOR1"/>
    <property type="match status" value="1"/>
</dbReference>
<dbReference type="SMART" id="SM00829">
    <property type="entry name" value="PKS_ER"/>
    <property type="match status" value="1"/>
</dbReference>
<dbReference type="EMBL" id="JAQNDN010000024">
    <property type="protein sequence ID" value="MDC0674463.1"/>
    <property type="molecule type" value="Genomic_DNA"/>
</dbReference>
<dbReference type="InterPro" id="IPR013154">
    <property type="entry name" value="ADH-like_N"/>
</dbReference>
<evidence type="ECO:0000259" key="2">
    <source>
        <dbReference type="SMART" id="SM00829"/>
    </source>
</evidence>
<reference evidence="3 4" key="1">
    <citation type="submission" date="2022-11" db="EMBL/GenBank/DDBJ databases">
        <title>Minimal conservation of predation-associated metabolite biosynthetic gene clusters underscores biosynthetic potential of Myxococcota including descriptions for ten novel species: Archangium lansinium sp. nov., Myxococcus landrumus sp. nov., Nannocystis bai.</title>
        <authorList>
            <person name="Ahearne A."/>
            <person name="Stevens C."/>
            <person name="Dowd S."/>
        </authorList>
    </citation>
    <scope>NUCLEOTIDE SEQUENCE [LARGE SCALE GENOMIC DNA]</scope>
    <source>
        <strain evidence="3 4">NCELM</strain>
    </source>
</reference>
<dbReference type="PANTHER" id="PTHR44154:SF1">
    <property type="entry name" value="QUINONE OXIDOREDUCTASE"/>
    <property type="match status" value="1"/>
</dbReference>
<dbReference type="InterPro" id="IPR011032">
    <property type="entry name" value="GroES-like_sf"/>
</dbReference>
<dbReference type="InterPro" id="IPR036291">
    <property type="entry name" value="NAD(P)-bd_dom_sf"/>
</dbReference>
<gene>
    <name evidence="3" type="ORF">POL58_42330</name>
</gene>
<organism evidence="3 4">
    <name type="scientific">Nannocystis radixulma</name>
    <dbReference type="NCBI Taxonomy" id="2995305"/>
    <lineage>
        <taxon>Bacteria</taxon>
        <taxon>Pseudomonadati</taxon>
        <taxon>Myxococcota</taxon>
        <taxon>Polyangia</taxon>
        <taxon>Nannocystales</taxon>
        <taxon>Nannocystaceae</taxon>
        <taxon>Nannocystis</taxon>
    </lineage>
</organism>
<dbReference type="Gene3D" id="3.40.50.720">
    <property type="entry name" value="NAD(P)-binding Rossmann-like Domain"/>
    <property type="match status" value="1"/>
</dbReference>
<accession>A0ABT5BLA6</accession>
<proteinExistence type="predicted"/>
<evidence type="ECO:0000313" key="4">
    <source>
        <dbReference type="Proteomes" id="UP001217838"/>
    </source>
</evidence>
<comment type="caution">
    <text evidence="3">The sequence shown here is derived from an EMBL/GenBank/DDBJ whole genome shotgun (WGS) entry which is preliminary data.</text>
</comment>
<dbReference type="InterPro" id="IPR020843">
    <property type="entry name" value="ER"/>
</dbReference>
<sequence length="327" mass="33596">MRAIRIHRFGGPEELRCEELAVPQPGEHEVLLRVHAAGLNYTDLGQRAGHMMGAPSLPFVPGLEAAGMIEAVGSEVRGLAAGTRVVAMLPNQGGLAEYAVAPASMVVAIPEALSFAQAVALPAQGPTALLGLRLGAQLRGGESVFVPSAAGGVGTLLVQLARALGAGRVIGAASRADKRALVTRLGAAATVDMADPAWPAQVREATDGRGADVVFVAGGGAIAARSLEALAPRGRLVLFGADCMFDTAWSREQMTGLLAQNQSIVGFATFTLPLAERQAALVEVLEWAASGRIEPVIGQTFALAEVARAHEAMAARSTTGKVVVHVA</sequence>
<evidence type="ECO:0000256" key="1">
    <source>
        <dbReference type="ARBA" id="ARBA00022857"/>
    </source>
</evidence>
<dbReference type="RefSeq" id="WP_272008724.1">
    <property type="nucleotide sequence ID" value="NZ_JAQNDN010000024.1"/>
</dbReference>